<protein>
    <submittedName>
        <fullName evidence="3">Uncharacterized protein</fullName>
    </submittedName>
</protein>
<organism evidence="3 4">
    <name type="scientific">Penicillium freii</name>
    <dbReference type="NCBI Taxonomy" id="48697"/>
    <lineage>
        <taxon>Eukaryota</taxon>
        <taxon>Fungi</taxon>
        <taxon>Dikarya</taxon>
        <taxon>Ascomycota</taxon>
        <taxon>Pezizomycotina</taxon>
        <taxon>Eurotiomycetes</taxon>
        <taxon>Eurotiomycetidae</taxon>
        <taxon>Eurotiales</taxon>
        <taxon>Aspergillaceae</taxon>
        <taxon>Penicillium</taxon>
    </lineage>
</organism>
<feature type="compositionally biased region" description="Low complexity" evidence="1">
    <location>
        <begin position="10"/>
        <end position="19"/>
    </location>
</feature>
<accession>A0A117NKI9</accession>
<gene>
    <name evidence="3" type="ORF">ACN42_g11035</name>
</gene>
<evidence type="ECO:0000256" key="1">
    <source>
        <dbReference type="SAM" id="MobiDB-lite"/>
    </source>
</evidence>
<reference evidence="3 4" key="1">
    <citation type="submission" date="2015-10" db="EMBL/GenBank/DDBJ databases">
        <title>Genome sequencing of Penicillium freii.</title>
        <authorList>
            <person name="Nguyen H.D."/>
            <person name="Visagie C.M."/>
            <person name="Seifert K.A."/>
        </authorList>
    </citation>
    <scope>NUCLEOTIDE SEQUENCE [LARGE SCALE GENOMIC DNA]</scope>
    <source>
        <strain evidence="3 4">DAOM 242723</strain>
    </source>
</reference>
<evidence type="ECO:0000256" key="2">
    <source>
        <dbReference type="SAM" id="Phobius"/>
    </source>
</evidence>
<feature type="transmembrane region" description="Helical" evidence="2">
    <location>
        <begin position="41"/>
        <end position="61"/>
    </location>
</feature>
<dbReference type="EMBL" id="LLXE01000535">
    <property type="protein sequence ID" value="KUM56183.1"/>
    <property type="molecule type" value="Genomic_DNA"/>
</dbReference>
<name>A0A117NKI9_PENFR</name>
<dbReference type="AlphaFoldDB" id="A0A117NKI9"/>
<evidence type="ECO:0000313" key="4">
    <source>
        <dbReference type="Proteomes" id="UP000055045"/>
    </source>
</evidence>
<proteinExistence type="predicted"/>
<feature type="region of interest" description="Disordered" evidence="1">
    <location>
        <begin position="89"/>
        <end position="119"/>
    </location>
</feature>
<keyword evidence="2" id="KW-0472">Membrane</keyword>
<keyword evidence="2" id="KW-1133">Transmembrane helix</keyword>
<evidence type="ECO:0000313" key="3">
    <source>
        <dbReference type="EMBL" id="KUM56183.1"/>
    </source>
</evidence>
<keyword evidence="2" id="KW-0812">Transmembrane</keyword>
<keyword evidence="4" id="KW-1185">Reference proteome</keyword>
<dbReference type="Proteomes" id="UP000055045">
    <property type="component" value="Unassembled WGS sequence"/>
</dbReference>
<sequence>MANRSQSKSPNPENDPNDAPEMKDPVQAGSSDMDERMSTQLSLTILHIFPVFWVYLFSGLLTPTPARDYKESIDKTNIINEERLRRLVPQSSKAYREPSEEEIDISWRPDPSGHPRRTF</sequence>
<comment type="caution">
    <text evidence="3">The sequence shown here is derived from an EMBL/GenBank/DDBJ whole genome shotgun (WGS) entry which is preliminary data.</text>
</comment>
<feature type="region of interest" description="Disordered" evidence="1">
    <location>
        <begin position="1"/>
        <end position="36"/>
    </location>
</feature>